<organism evidence="2 3">
    <name type="scientific">Archangium gephyra</name>
    <dbReference type="NCBI Taxonomy" id="48"/>
    <lineage>
        <taxon>Bacteria</taxon>
        <taxon>Pseudomonadati</taxon>
        <taxon>Myxococcota</taxon>
        <taxon>Myxococcia</taxon>
        <taxon>Myxococcales</taxon>
        <taxon>Cystobacterineae</taxon>
        <taxon>Archangiaceae</taxon>
        <taxon>Archangium</taxon>
    </lineage>
</organism>
<gene>
    <name evidence="2" type="ORF">DI536_11525</name>
</gene>
<evidence type="ECO:0000256" key="1">
    <source>
        <dbReference type="SAM" id="Coils"/>
    </source>
</evidence>
<accession>A0A2W5TEM2</accession>
<comment type="caution">
    <text evidence="2">The sequence shown here is derived from an EMBL/GenBank/DDBJ whole genome shotgun (WGS) entry which is preliminary data.</text>
</comment>
<feature type="coiled-coil region" evidence="1">
    <location>
        <begin position="101"/>
        <end position="128"/>
    </location>
</feature>
<reference evidence="2 3" key="1">
    <citation type="submission" date="2017-08" db="EMBL/GenBank/DDBJ databases">
        <title>Infants hospitalized years apart are colonized by the same room-sourced microbial strains.</title>
        <authorList>
            <person name="Brooks B."/>
            <person name="Olm M.R."/>
            <person name="Firek B.A."/>
            <person name="Baker R."/>
            <person name="Thomas B.C."/>
            <person name="Morowitz M.J."/>
            <person name="Banfield J.F."/>
        </authorList>
    </citation>
    <scope>NUCLEOTIDE SEQUENCE [LARGE SCALE GENOMIC DNA]</scope>
    <source>
        <strain evidence="2">S2_003_000_R2_14</strain>
    </source>
</reference>
<dbReference type="Proteomes" id="UP000249061">
    <property type="component" value="Unassembled WGS sequence"/>
</dbReference>
<keyword evidence="1" id="KW-0175">Coiled coil</keyword>
<protein>
    <submittedName>
        <fullName evidence="2">Uncharacterized protein</fullName>
    </submittedName>
</protein>
<dbReference type="AlphaFoldDB" id="A0A2W5TEM2"/>
<sequence length="135" mass="14801">MRGTHINGEAMARKQNVVQSSVADVQSLVLGQLEDAKKRLSGFEKALVKRGRAQQKELEALIRSVRRGAPVKQIEKKATAAGVEVRKRLDGLQGQLRDALGVASREEIVQLNRELARLTKKVDALVTRKVVTPAA</sequence>
<evidence type="ECO:0000313" key="2">
    <source>
        <dbReference type="EMBL" id="PZR13949.1"/>
    </source>
</evidence>
<proteinExistence type="predicted"/>
<name>A0A2W5TEM2_9BACT</name>
<evidence type="ECO:0000313" key="3">
    <source>
        <dbReference type="Proteomes" id="UP000249061"/>
    </source>
</evidence>
<dbReference type="EMBL" id="QFQP01000008">
    <property type="protein sequence ID" value="PZR13949.1"/>
    <property type="molecule type" value="Genomic_DNA"/>
</dbReference>